<evidence type="ECO:0000256" key="3">
    <source>
        <dbReference type="ARBA" id="ARBA00022692"/>
    </source>
</evidence>
<evidence type="ECO:0000256" key="5">
    <source>
        <dbReference type="ARBA" id="ARBA00023136"/>
    </source>
</evidence>
<dbReference type="PANTHER" id="PTHR30250:SF11">
    <property type="entry name" value="O-ANTIGEN TRANSPORTER-RELATED"/>
    <property type="match status" value="1"/>
</dbReference>
<dbReference type="Proteomes" id="UP000273159">
    <property type="component" value="Unassembled WGS sequence"/>
</dbReference>
<feature type="transmembrane region" description="Helical" evidence="6">
    <location>
        <begin position="428"/>
        <end position="445"/>
    </location>
</feature>
<feature type="transmembrane region" description="Helical" evidence="6">
    <location>
        <begin position="134"/>
        <end position="157"/>
    </location>
</feature>
<accession>A0A3B0FF75</accession>
<dbReference type="GO" id="GO:0005886">
    <property type="term" value="C:plasma membrane"/>
    <property type="evidence" value="ECO:0007669"/>
    <property type="project" value="UniProtKB-SubCell"/>
</dbReference>
<evidence type="ECO:0008006" key="9">
    <source>
        <dbReference type="Google" id="ProtNLM"/>
    </source>
</evidence>
<evidence type="ECO:0000256" key="4">
    <source>
        <dbReference type="ARBA" id="ARBA00022989"/>
    </source>
</evidence>
<feature type="transmembrane region" description="Helical" evidence="6">
    <location>
        <begin position="206"/>
        <end position="224"/>
    </location>
</feature>
<keyword evidence="3 6" id="KW-0812">Transmembrane</keyword>
<name>A0A3B0FF75_PSEPS</name>
<protein>
    <recommendedName>
        <fullName evidence="9">Membrane protein involved in the export of O-antigen and teichoic acid</fullName>
    </recommendedName>
</protein>
<sequence length="463" mass="48690">MYATVSIAPILMNFVATPFVTRLLGPGAYGVVAVSVSLFQFGIVILTFGLAASITRQAILADSAGAGAVATVLAGAACASGVFCLALMLLPLWGPAVLPTLDPGVLVYPLVSCLGLACLQNAQSFFRAEQQVASFVLLGVAASVLGPSTGLLLMLNFERTADTYLRGLSAIHLAVGVVALILCIARRNPRFSWPEFAQSLRIGLPTVPHQVAVSSLALLLVAGTSQTVGLEAAGGLQLGLLMGLAPILLLGAVNNAWAPMIYRTAEVSRGEVLWSSYRTMMLITVALACGFVALAPIVVPFVAGPLASDYPVTEVSLIVALSAPFMTAYLANIHLVFISGRTAVLAVTTPLSACVALLTVIAAILAGFPRDIRVLAIAVPLFHIFQLLVSVRIRRDRSEIKVPAMKLLPEFSVVALMILAGLLLVDHVGLLMLLSVGLLAAFTLLRRREVSSYFRSRPVLDAR</sequence>
<dbReference type="PANTHER" id="PTHR30250">
    <property type="entry name" value="PST FAMILY PREDICTED COLANIC ACID TRANSPORTER"/>
    <property type="match status" value="1"/>
</dbReference>
<feature type="transmembrane region" description="Helical" evidence="6">
    <location>
        <begin position="64"/>
        <end position="93"/>
    </location>
</feature>
<feature type="transmembrane region" description="Helical" evidence="6">
    <location>
        <begin position="163"/>
        <end position="185"/>
    </location>
</feature>
<dbReference type="EMBL" id="RBNH01000016">
    <property type="protein sequence ID" value="RKO21523.1"/>
    <property type="molecule type" value="Genomic_DNA"/>
</dbReference>
<feature type="transmembrane region" description="Helical" evidence="6">
    <location>
        <begin position="344"/>
        <end position="366"/>
    </location>
</feature>
<comment type="caution">
    <text evidence="7">The sequence shown here is derived from an EMBL/GenBank/DDBJ whole genome shotgun (WGS) entry which is preliminary data.</text>
</comment>
<keyword evidence="4 6" id="KW-1133">Transmembrane helix</keyword>
<organism evidence="7 8">
    <name type="scientific">Pseudarthrobacter phenanthrenivorans</name>
    <name type="common">Arthrobacter phenanthrenivorans</name>
    <dbReference type="NCBI Taxonomy" id="361575"/>
    <lineage>
        <taxon>Bacteria</taxon>
        <taxon>Bacillati</taxon>
        <taxon>Actinomycetota</taxon>
        <taxon>Actinomycetes</taxon>
        <taxon>Micrococcales</taxon>
        <taxon>Micrococcaceae</taxon>
        <taxon>Pseudarthrobacter</taxon>
    </lineage>
</organism>
<evidence type="ECO:0000256" key="1">
    <source>
        <dbReference type="ARBA" id="ARBA00004651"/>
    </source>
</evidence>
<evidence type="ECO:0000313" key="7">
    <source>
        <dbReference type="EMBL" id="RKO21523.1"/>
    </source>
</evidence>
<gene>
    <name evidence="7" type="ORF">D7Z96_15635</name>
</gene>
<feature type="transmembrane region" description="Helical" evidence="6">
    <location>
        <begin position="236"/>
        <end position="258"/>
    </location>
</feature>
<feature type="transmembrane region" description="Helical" evidence="6">
    <location>
        <begin position="403"/>
        <end position="422"/>
    </location>
</feature>
<reference evidence="7 8" key="1">
    <citation type="submission" date="2018-10" db="EMBL/GenBank/DDBJ databases">
        <title>Genome-guide identification and characterization of bacteria that degrade polycyclic aromatic hydrocarbons and resist hexavalent chromium simultaneously.</title>
        <authorList>
            <person name="Feng H."/>
        </authorList>
    </citation>
    <scope>NUCLEOTIDE SEQUENCE [LARGE SCALE GENOMIC DNA]</scope>
    <source>
        <strain evidence="7 8">J015</strain>
    </source>
</reference>
<evidence type="ECO:0000313" key="8">
    <source>
        <dbReference type="Proteomes" id="UP000273159"/>
    </source>
</evidence>
<evidence type="ECO:0000256" key="6">
    <source>
        <dbReference type="SAM" id="Phobius"/>
    </source>
</evidence>
<comment type="subcellular location">
    <subcellularLocation>
        <location evidence="1">Cell membrane</location>
        <topology evidence="1">Multi-pass membrane protein</topology>
    </subcellularLocation>
</comment>
<dbReference type="AlphaFoldDB" id="A0A3B0FF75"/>
<dbReference type="InterPro" id="IPR050833">
    <property type="entry name" value="Poly_Biosynth_Transport"/>
</dbReference>
<feature type="transmembrane region" description="Helical" evidence="6">
    <location>
        <begin position="28"/>
        <end position="52"/>
    </location>
</feature>
<feature type="transmembrane region" description="Helical" evidence="6">
    <location>
        <begin position="105"/>
        <end position="122"/>
    </location>
</feature>
<keyword evidence="2" id="KW-1003">Cell membrane</keyword>
<feature type="transmembrane region" description="Helical" evidence="6">
    <location>
        <begin position="279"/>
        <end position="303"/>
    </location>
</feature>
<feature type="transmembrane region" description="Helical" evidence="6">
    <location>
        <begin position="372"/>
        <end position="391"/>
    </location>
</feature>
<feature type="transmembrane region" description="Helical" evidence="6">
    <location>
        <begin position="315"/>
        <end position="337"/>
    </location>
</feature>
<keyword evidence="5 6" id="KW-0472">Membrane</keyword>
<proteinExistence type="predicted"/>
<evidence type="ECO:0000256" key="2">
    <source>
        <dbReference type="ARBA" id="ARBA00022475"/>
    </source>
</evidence>
<reference evidence="8" key="2">
    <citation type="submission" date="2018-10" db="EMBL/GenBank/DDBJ databases">
        <authorList>
            <person name="Wang Y."/>
            <person name="Wang J."/>
            <person name="Yang X."/>
            <person name="Wang Z."/>
            <person name="Huang Y."/>
        </authorList>
    </citation>
    <scope>NUCLEOTIDE SEQUENCE [LARGE SCALE GENOMIC DNA]</scope>
    <source>
        <strain evidence="8">J015</strain>
    </source>
</reference>